<dbReference type="InterPro" id="IPR014044">
    <property type="entry name" value="CAP_dom"/>
</dbReference>
<protein>
    <submittedName>
        <fullName evidence="4">SCP domain-containing protein</fullName>
    </submittedName>
</protein>
<reference evidence="4 5" key="1">
    <citation type="submission" date="2019-10" db="EMBL/GenBank/DDBJ databases">
        <title>Assembly and Annotation for the nematode Trichostrongylus colubriformis.</title>
        <authorList>
            <person name="Martin J."/>
        </authorList>
    </citation>
    <scope>NUCLEOTIDE SEQUENCE [LARGE SCALE GENOMIC DNA]</scope>
    <source>
        <strain evidence="4">G859</strain>
        <tissue evidence="4">Whole worm</tissue>
    </source>
</reference>
<feature type="signal peptide" evidence="2">
    <location>
        <begin position="1"/>
        <end position="20"/>
    </location>
</feature>
<dbReference type="SUPFAM" id="SSF55797">
    <property type="entry name" value="PR-1-like"/>
    <property type="match status" value="1"/>
</dbReference>
<dbReference type="Gene3D" id="3.40.33.10">
    <property type="entry name" value="CAP"/>
    <property type="match status" value="1"/>
</dbReference>
<dbReference type="InterPro" id="IPR001283">
    <property type="entry name" value="CRISP-related"/>
</dbReference>
<dbReference type="SMART" id="SM00198">
    <property type="entry name" value="SCP"/>
    <property type="match status" value="1"/>
</dbReference>
<dbReference type="PANTHER" id="PTHR10334">
    <property type="entry name" value="CYSTEINE-RICH SECRETORY PROTEIN-RELATED"/>
    <property type="match status" value="1"/>
</dbReference>
<evidence type="ECO:0000313" key="5">
    <source>
        <dbReference type="Proteomes" id="UP001331761"/>
    </source>
</evidence>
<accession>A0AAN8FLC7</accession>
<name>A0AAN8FLC7_TRICO</name>
<keyword evidence="5" id="KW-1185">Reference proteome</keyword>
<dbReference type="AlphaFoldDB" id="A0AAN8FLC7"/>
<dbReference type="CDD" id="cd05380">
    <property type="entry name" value="CAP_euk"/>
    <property type="match status" value="1"/>
</dbReference>
<proteinExistence type="predicted"/>
<evidence type="ECO:0000259" key="3">
    <source>
        <dbReference type="SMART" id="SM00198"/>
    </source>
</evidence>
<evidence type="ECO:0000313" key="4">
    <source>
        <dbReference type="EMBL" id="KAK5981296.1"/>
    </source>
</evidence>
<organism evidence="4 5">
    <name type="scientific">Trichostrongylus colubriformis</name>
    <name type="common">Black scour worm</name>
    <dbReference type="NCBI Taxonomy" id="6319"/>
    <lineage>
        <taxon>Eukaryota</taxon>
        <taxon>Metazoa</taxon>
        <taxon>Ecdysozoa</taxon>
        <taxon>Nematoda</taxon>
        <taxon>Chromadorea</taxon>
        <taxon>Rhabditida</taxon>
        <taxon>Rhabditina</taxon>
        <taxon>Rhabditomorpha</taxon>
        <taxon>Strongyloidea</taxon>
        <taxon>Trichostrongylidae</taxon>
        <taxon>Trichostrongylus</taxon>
    </lineage>
</organism>
<dbReference type="PRINTS" id="PR00837">
    <property type="entry name" value="V5TPXLIKE"/>
</dbReference>
<keyword evidence="2" id="KW-0732">Signal</keyword>
<comment type="caution">
    <text evidence="4">The sequence shown here is derived from an EMBL/GenBank/DDBJ whole genome shotgun (WGS) entry which is preliminary data.</text>
</comment>
<feature type="chain" id="PRO_5042958323" evidence="2">
    <location>
        <begin position="21"/>
        <end position="307"/>
    </location>
</feature>
<dbReference type="Proteomes" id="UP001331761">
    <property type="component" value="Unassembled WGS sequence"/>
</dbReference>
<dbReference type="EMBL" id="WIXE01006423">
    <property type="protein sequence ID" value="KAK5981296.1"/>
    <property type="molecule type" value="Genomic_DNA"/>
</dbReference>
<evidence type="ECO:0000256" key="2">
    <source>
        <dbReference type="SAM" id="SignalP"/>
    </source>
</evidence>
<gene>
    <name evidence="4" type="ORF">GCK32_014467</name>
</gene>
<dbReference type="Pfam" id="PF00188">
    <property type="entry name" value="CAP"/>
    <property type="match status" value="1"/>
</dbReference>
<evidence type="ECO:0000256" key="1">
    <source>
        <dbReference type="SAM" id="MobiDB-lite"/>
    </source>
</evidence>
<feature type="domain" description="SCP" evidence="3">
    <location>
        <begin position="121"/>
        <end position="278"/>
    </location>
</feature>
<feature type="region of interest" description="Disordered" evidence="1">
    <location>
        <begin position="24"/>
        <end position="94"/>
    </location>
</feature>
<sequence length="307" mass="32822">MLAKVVPPILLCLLAVLVSAQDNTTSTSTTSTTATTSTTSTTATTSTTSTTATTSATSTTATTATTSTTATATTATNTQMSSESTTSTNLASTTAVSTVPTSTVNPAINRICPDNHLMNDRIRSNAIQSHNYRRSQLARGFVRNKAGRTLPSATNMYKLAYNCSLEISAMNVASSCSILPSQNLSSDVQENTYLLPRSSAQHRKDAIVEAAKFWWRQIRVTGGIGQRVTFTTRNLGTNTEWFTRMAWATTKFLGCGVARCGSYWSAVCHYRPGGNIIGQPIYDRGPECSACPPDSRCDADRLCAFNA</sequence>
<dbReference type="InterPro" id="IPR035940">
    <property type="entry name" value="CAP_sf"/>
</dbReference>